<evidence type="ECO:0000313" key="8">
    <source>
        <dbReference type="EMBL" id="GAA2580475.1"/>
    </source>
</evidence>
<feature type="transmembrane region" description="Helical" evidence="6">
    <location>
        <begin position="398"/>
        <end position="416"/>
    </location>
</feature>
<feature type="transmembrane region" description="Helical" evidence="6">
    <location>
        <begin position="120"/>
        <end position="141"/>
    </location>
</feature>
<keyword evidence="5 6" id="KW-0472">Membrane</keyword>
<dbReference type="InterPro" id="IPR036259">
    <property type="entry name" value="MFS_trans_sf"/>
</dbReference>
<feature type="transmembrane region" description="Helical" evidence="6">
    <location>
        <begin position="297"/>
        <end position="316"/>
    </location>
</feature>
<feature type="transmembrane region" description="Helical" evidence="6">
    <location>
        <begin position="20"/>
        <end position="41"/>
    </location>
</feature>
<reference evidence="8 9" key="1">
    <citation type="journal article" date="2019" name="Int. J. Syst. Evol. Microbiol.">
        <title>The Global Catalogue of Microorganisms (GCM) 10K type strain sequencing project: providing services to taxonomists for standard genome sequencing and annotation.</title>
        <authorList>
            <consortium name="The Broad Institute Genomics Platform"/>
            <consortium name="The Broad Institute Genome Sequencing Center for Infectious Disease"/>
            <person name="Wu L."/>
            <person name="Ma J."/>
        </authorList>
    </citation>
    <scope>NUCLEOTIDE SEQUENCE [LARGE SCALE GENOMIC DNA]</scope>
    <source>
        <strain evidence="8 9">JCM 16365</strain>
    </source>
</reference>
<keyword evidence="4 6" id="KW-1133">Transmembrane helix</keyword>
<evidence type="ECO:0000256" key="4">
    <source>
        <dbReference type="ARBA" id="ARBA00022989"/>
    </source>
</evidence>
<comment type="caution">
    <text evidence="8">The sequence shown here is derived from an EMBL/GenBank/DDBJ whole genome shotgun (WGS) entry which is preliminary data.</text>
</comment>
<dbReference type="SUPFAM" id="SSF103473">
    <property type="entry name" value="MFS general substrate transporter"/>
    <property type="match status" value="1"/>
</dbReference>
<evidence type="ECO:0000256" key="2">
    <source>
        <dbReference type="ARBA" id="ARBA00022448"/>
    </source>
</evidence>
<dbReference type="CDD" id="cd06174">
    <property type="entry name" value="MFS"/>
    <property type="match status" value="1"/>
</dbReference>
<keyword evidence="3 6" id="KW-0812">Transmembrane</keyword>
<dbReference type="InterPro" id="IPR020846">
    <property type="entry name" value="MFS_dom"/>
</dbReference>
<feature type="transmembrane region" description="Helical" evidence="6">
    <location>
        <begin position="233"/>
        <end position="253"/>
    </location>
</feature>
<sequence length="428" mass="44633">MTDYGASTGTIRVPGPARGALPWIIWVAGAFTYLVAIVGRSSLAGLGTDMAVRFDAGSSTLALFTTLQLAVYGAMQIPAGLLLDRWGARVIGTVGMLTMAGGSLWLAFAPDVPSAILARLLTGAGDALIFPSVLRLIALWLPAKRVPVLQQITAQFGQLGQVLSVVLLTSLAHGIGWESAFAAVAGVFVVFAVLDALIIRERGRPVAADGRPRPRQLALVVAALREPGTRLGFWIHFVTPFAGTAFALLWGIPFLMAGEGLSRDAAAGLVTVFVLSGAVFAPLMGMLSAAHPGRRPLIALSSVAAQAAALLAVLITPGEAPLWLLVVWVVTLSSGGAASMIAFDVVRRDNPLSRLSTATGVVNMGGFIAALVLVYVIGIVLDLQGADPAAYTRDQLRLAMSATFALWIVGTVGVLVESRARRRAHGAY</sequence>
<feature type="transmembrane region" description="Helical" evidence="6">
    <location>
        <begin position="90"/>
        <end position="108"/>
    </location>
</feature>
<evidence type="ECO:0000256" key="6">
    <source>
        <dbReference type="SAM" id="Phobius"/>
    </source>
</evidence>
<feature type="transmembrane region" description="Helical" evidence="6">
    <location>
        <begin position="265"/>
        <end position="285"/>
    </location>
</feature>
<dbReference type="Gene3D" id="1.20.1250.20">
    <property type="entry name" value="MFS general substrate transporter like domains"/>
    <property type="match status" value="2"/>
</dbReference>
<organism evidence="8 9">
    <name type="scientific">Microbacterium binotii</name>
    <dbReference type="NCBI Taxonomy" id="462710"/>
    <lineage>
        <taxon>Bacteria</taxon>
        <taxon>Bacillati</taxon>
        <taxon>Actinomycetota</taxon>
        <taxon>Actinomycetes</taxon>
        <taxon>Micrococcales</taxon>
        <taxon>Microbacteriaceae</taxon>
        <taxon>Microbacterium</taxon>
    </lineage>
</organism>
<keyword evidence="9" id="KW-1185">Reference proteome</keyword>
<feature type="transmembrane region" description="Helical" evidence="6">
    <location>
        <begin position="322"/>
        <end position="343"/>
    </location>
</feature>
<feature type="transmembrane region" description="Helical" evidence="6">
    <location>
        <begin position="61"/>
        <end position="83"/>
    </location>
</feature>
<feature type="transmembrane region" description="Helical" evidence="6">
    <location>
        <begin position="355"/>
        <end position="378"/>
    </location>
</feature>
<feature type="transmembrane region" description="Helical" evidence="6">
    <location>
        <begin position="153"/>
        <end position="175"/>
    </location>
</feature>
<dbReference type="PANTHER" id="PTHR42718:SF9">
    <property type="entry name" value="MAJOR FACILITATOR SUPERFAMILY MULTIDRUG TRANSPORTER MFSC"/>
    <property type="match status" value="1"/>
</dbReference>
<evidence type="ECO:0000256" key="5">
    <source>
        <dbReference type="ARBA" id="ARBA00023136"/>
    </source>
</evidence>
<protein>
    <submittedName>
        <fullName evidence="8">MFS transporter</fullName>
    </submittedName>
</protein>
<dbReference type="InterPro" id="IPR011701">
    <property type="entry name" value="MFS"/>
</dbReference>
<evidence type="ECO:0000256" key="3">
    <source>
        <dbReference type="ARBA" id="ARBA00022692"/>
    </source>
</evidence>
<evidence type="ECO:0000313" key="9">
    <source>
        <dbReference type="Proteomes" id="UP001500274"/>
    </source>
</evidence>
<name>A0ABN3PFB6_9MICO</name>
<dbReference type="RefSeq" id="WP_344229032.1">
    <property type="nucleotide sequence ID" value="NZ_BAAARI010000012.1"/>
</dbReference>
<dbReference type="PANTHER" id="PTHR42718">
    <property type="entry name" value="MAJOR FACILITATOR SUPERFAMILY MULTIDRUG TRANSPORTER MFSC"/>
    <property type="match status" value="1"/>
</dbReference>
<evidence type="ECO:0000259" key="7">
    <source>
        <dbReference type="PROSITE" id="PS50850"/>
    </source>
</evidence>
<evidence type="ECO:0000256" key="1">
    <source>
        <dbReference type="ARBA" id="ARBA00004651"/>
    </source>
</evidence>
<dbReference type="Pfam" id="PF07690">
    <property type="entry name" value="MFS_1"/>
    <property type="match status" value="1"/>
</dbReference>
<accession>A0ABN3PFB6</accession>
<dbReference type="EMBL" id="BAAARI010000012">
    <property type="protein sequence ID" value="GAA2580475.1"/>
    <property type="molecule type" value="Genomic_DNA"/>
</dbReference>
<dbReference type="Proteomes" id="UP001500274">
    <property type="component" value="Unassembled WGS sequence"/>
</dbReference>
<gene>
    <name evidence="8" type="ORF">GCM10009862_19590</name>
</gene>
<feature type="transmembrane region" description="Helical" evidence="6">
    <location>
        <begin position="181"/>
        <end position="199"/>
    </location>
</feature>
<feature type="domain" description="Major facilitator superfamily (MFS) profile" evidence="7">
    <location>
        <begin position="25"/>
        <end position="419"/>
    </location>
</feature>
<dbReference type="PROSITE" id="PS50850">
    <property type="entry name" value="MFS"/>
    <property type="match status" value="1"/>
</dbReference>
<comment type="subcellular location">
    <subcellularLocation>
        <location evidence="1">Cell membrane</location>
        <topology evidence="1">Multi-pass membrane protein</topology>
    </subcellularLocation>
</comment>
<keyword evidence="2" id="KW-0813">Transport</keyword>
<proteinExistence type="predicted"/>